<comment type="caution">
    <text evidence="1">The sequence shown here is derived from an EMBL/GenBank/DDBJ whole genome shotgun (WGS) entry which is preliminary data.</text>
</comment>
<reference evidence="2" key="1">
    <citation type="journal article" date="2022" name="Mol. Ecol. Resour.">
        <title>The genomes of chicory, endive, great burdock and yacon provide insights into Asteraceae palaeo-polyploidization history and plant inulin production.</title>
        <authorList>
            <person name="Fan W."/>
            <person name="Wang S."/>
            <person name="Wang H."/>
            <person name="Wang A."/>
            <person name="Jiang F."/>
            <person name="Liu H."/>
            <person name="Zhao H."/>
            <person name="Xu D."/>
            <person name="Zhang Y."/>
        </authorList>
    </citation>
    <scope>NUCLEOTIDE SEQUENCE [LARGE SCALE GENOMIC DNA]</scope>
    <source>
        <strain evidence="2">cv. Niubang</strain>
    </source>
</reference>
<dbReference type="Proteomes" id="UP001055879">
    <property type="component" value="Linkage Group LG04"/>
</dbReference>
<name>A0ACB9CII0_ARCLA</name>
<reference evidence="1 2" key="2">
    <citation type="journal article" date="2022" name="Mol. Ecol. Resour.">
        <title>The genomes of chicory, endive, great burdock and yacon provide insights into Asteraceae paleo-polyploidization history and plant inulin production.</title>
        <authorList>
            <person name="Fan W."/>
            <person name="Wang S."/>
            <person name="Wang H."/>
            <person name="Wang A."/>
            <person name="Jiang F."/>
            <person name="Liu H."/>
            <person name="Zhao H."/>
            <person name="Xu D."/>
            <person name="Zhang Y."/>
        </authorList>
    </citation>
    <scope>NUCLEOTIDE SEQUENCE [LARGE SCALE GENOMIC DNA]</scope>
    <source>
        <strain evidence="2">cv. Niubang</strain>
    </source>
</reference>
<evidence type="ECO:0000313" key="1">
    <source>
        <dbReference type="EMBL" id="KAI3734092.1"/>
    </source>
</evidence>
<organism evidence="1 2">
    <name type="scientific">Arctium lappa</name>
    <name type="common">Greater burdock</name>
    <name type="synonym">Lappa major</name>
    <dbReference type="NCBI Taxonomy" id="4217"/>
    <lineage>
        <taxon>Eukaryota</taxon>
        <taxon>Viridiplantae</taxon>
        <taxon>Streptophyta</taxon>
        <taxon>Embryophyta</taxon>
        <taxon>Tracheophyta</taxon>
        <taxon>Spermatophyta</taxon>
        <taxon>Magnoliopsida</taxon>
        <taxon>eudicotyledons</taxon>
        <taxon>Gunneridae</taxon>
        <taxon>Pentapetalae</taxon>
        <taxon>asterids</taxon>
        <taxon>campanulids</taxon>
        <taxon>Asterales</taxon>
        <taxon>Asteraceae</taxon>
        <taxon>Carduoideae</taxon>
        <taxon>Cardueae</taxon>
        <taxon>Arctiinae</taxon>
        <taxon>Arctium</taxon>
    </lineage>
</organism>
<accession>A0ACB9CII0</accession>
<protein>
    <submittedName>
        <fullName evidence="1">Uncharacterized protein</fullName>
    </submittedName>
</protein>
<evidence type="ECO:0000313" key="2">
    <source>
        <dbReference type="Proteomes" id="UP001055879"/>
    </source>
</evidence>
<proteinExistence type="predicted"/>
<sequence>MYLPIRRQRKFITIPVLFLLRLIQFLPSSRSHAHTHNPISHNKYTIFLNHCSHFYPQNCRISLKYSPRSAPIKSPSRVS</sequence>
<keyword evidence="2" id="KW-1185">Reference proteome</keyword>
<dbReference type="EMBL" id="CM042050">
    <property type="protein sequence ID" value="KAI3734092.1"/>
    <property type="molecule type" value="Genomic_DNA"/>
</dbReference>
<gene>
    <name evidence="1" type="ORF">L6452_13554</name>
</gene>